<keyword evidence="6" id="KW-1185">Reference proteome</keyword>
<evidence type="ECO:0000256" key="3">
    <source>
        <dbReference type="ARBA" id="ARBA00023203"/>
    </source>
</evidence>
<dbReference type="SMART" id="SM00225">
    <property type="entry name" value="BTB"/>
    <property type="match status" value="1"/>
</dbReference>
<evidence type="ECO:0000256" key="2">
    <source>
        <dbReference type="ARBA" id="ARBA00022737"/>
    </source>
</evidence>
<gene>
    <name evidence="5" type="ORF">PAPOLLO_LOCUS21843</name>
</gene>
<accession>A0A8S3XXS3</accession>
<evidence type="ECO:0000313" key="5">
    <source>
        <dbReference type="EMBL" id="CAG5040140.1"/>
    </source>
</evidence>
<evidence type="ECO:0000259" key="4">
    <source>
        <dbReference type="SMART" id="SM00225"/>
    </source>
</evidence>
<evidence type="ECO:0000256" key="1">
    <source>
        <dbReference type="ARBA" id="ARBA00022441"/>
    </source>
</evidence>
<dbReference type="OrthoDB" id="45365at2759"/>
<organism evidence="5 6">
    <name type="scientific">Parnassius apollo</name>
    <name type="common">Apollo butterfly</name>
    <name type="synonym">Papilio apollo</name>
    <dbReference type="NCBI Taxonomy" id="110799"/>
    <lineage>
        <taxon>Eukaryota</taxon>
        <taxon>Metazoa</taxon>
        <taxon>Ecdysozoa</taxon>
        <taxon>Arthropoda</taxon>
        <taxon>Hexapoda</taxon>
        <taxon>Insecta</taxon>
        <taxon>Pterygota</taxon>
        <taxon>Neoptera</taxon>
        <taxon>Endopterygota</taxon>
        <taxon>Lepidoptera</taxon>
        <taxon>Glossata</taxon>
        <taxon>Ditrysia</taxon>
        <taxon>Papilionoidea</taxon>
        <taxon>Papilionidae</taxon>
        <taxon>Parnassiinae</taxon>
        <taxon>Parnassini</taxon>
        <taxon>Parnassius</taxon>
        <taxon>Parnassius</taxon>
    </lineage>
</organism>
<dbReference type="Proteomes" id="UP000691718">
    <property type="component" value="Unassembled WGS sequence"/>
</dbReference>
<name>A0A8S3XXS3_PARAO</name>
<keyword evidence="2" id="KW-0677">Repeat</keyword>
<proteinExistence type="predicted"/>
<dbReference type="PANTHER" id="PTHR24412">
    <property type="entry name" value="KELCH PROTEIN"/>
    <property type="match status" value="1"/>
</dbReference>
<dbReference type="PANTHER" id="PTHR24412:SF451">
    <property type="entry name" value="KELCH-LIKE PROTEIN 20"/>
    <property type="match status" value="1"/>
</dbReference>
<evidence type="ECO:0000313" key="6">
    <source>
        <dbReference type="Proteomes" id="UP000691718"/>
    </source>
</evidence>
<dbReference type="Pfam" id="PF00651">
    <property type="entry name" value="BTB"/>
    <property type="match status" value="1"/>
</dbReference>
<comment type="caution">
    <text evidence="5">The sequence shown here is derived from an EMBL/GenBank/DDBJ whole genome shotgun (WGS) entry which is preliminary data.</text>
</comment>
<keyword evidence="3" id="KW-0009">Actin-binding</keyword>
<reference evidence="5" key="1">
    <citation type="submission" date="2021-04" db="EMBL/GenBank/DDBJ databases">
        <authorList>
            <person name="Tunstrom K."/>
        </authorList>
    </citation>
    <scope>NUCLEOTIDE SEQUENCE</scope>
</reference>
<protein>
    <submittedName>
        <fullName evidence="5">(apollo) hypothetical protein</fullName>
    </submittedName>
</protein>
<sequence length="177" mass="20402">MASKRSLTKRPLNLNDIVDALHNINSDDDLPSEVTIFPPEDPNNEITDEDSCDEEFVTLHNLSEAYDYSGRLKFSQSDIDYPNKSKFTGELAESRATEVMIRDVDEQAMKQLVEFCYTAHIVLEESNLQALLPAACLLQLQEIQDVCCEFIKRQLTYNFIQRNFPEVMESLWNTSKR</sequence>
<keyword evidence="1" id="KW-0880">Kelch repeat</keyword>
<dbReference type="EMBL" id="CAJQZP010001342">
    <property type="protein sequence ID" value="CAG5040140.1"/>
    <property type="molecule type" value="Genomic_DNA"/>
</dbReference>
<feature type="domain" description="BTB" evidence="4">
    <location>
        <begin position="40"/>
        <end position="155"/>
    </location>
</feature>
<dbReference type="InterPro" id="IPR000210">
    <property type="entry name" value="BTB/POZ_dom"/>
</dbReference>
<dbReference type="AlphaFoldDB" id="A0A8S3XXS3"/>